<keyword evidence="7 8" id="KW-0694">RNA-binding</keyword>
<dbReference type="InterPro" id="IPR008705">
    <property type="entry name" value="Nanos/Xcar2"/>
</dbReference>
<keyword evidence="6 8" id="KW-0810">Translation regulation</keyword>
<evidence type="ECO:0000256" key="3">
    <source>
        <dbReference type="ARBA" id="ARBA00022723"/>
    </source>
</evidence>
<accession>A0A9C6X6N8</accession>
<dbReference type="Proteomes" id="UP000504606">
    <property type="component" value="Unplaced"/>
</dbReference>
<keyword evidence="2" id="KW-0963">Cytoplasm</keyword>
<dbReference type="Pfam" id="PF05741">
    <property type="entry name" value="zf-nanos"/>
    <property type="match status" value="1"/>
</dbReference>
<reference evidence="11" key="1">
    <citation type="submission" date="2025-08" db="UniProtKB">
        <authorList>
            <consortium name="RefSeq"/>
        </authorList>
    </citation>
    <scope>IDENTIFICATION</scope>
    <source>
        <tissue evidence="11">Whole organism</tissue>
    </source>
</reference>
<evidence type="ECO:0000313" key="11">
    <source>
        <dbReference type="RefSeq" id="XP_052130129.1"/>
    </source>
</evidence>
<comment type="similarity">
    <text evidence="8">Belongs to the nanos family.</text>
</comment>
<keyword evidence="3" id="KW-0479">Metal-binding</keyword>
<dbReference type="GO" id="GO:0006417">
    <property type="term" value="P:regulation of translation"/>
    <property type="evidence" value="ECO:0007669"/>
    <property type="project" value="UniProtKB-UniRule"/>
</dbReference>
<protein>
    <submittedName>
        <fullName evidence="11">Nanos homolog 2-like</fullName>
    </submittedName>
</protein>
<evidence type="ECO:0000256" key="5">
    <source>
        <dbReference type="ARBA" id="ARBA00022833"/>
    </source>
</evidence>
<keyword evidence="5" id="KW-0862">Zinc</keyword>
<feature type="domain" description="Nanos-type" evidence="9">
    <location>
        <begin position="11"/>
        <end position="68"/>
    </location>
</feature>
<dbReference type="GeneID" id="127751105"/>
<keyword evidence="10" id="KW-1185">Reference proteome</keyword>
<dbReference type="KEGG" id="foc:127751105"/>
<evidence type="ECO:0000256" key="7">
    <source>
        <dbReference type="ARBA" id="ARBA00022884"/>
    </source>
</evidence>
<dbReference type="InterPro" id="IPR024161">
    <property type="entry name" value="Znf_nanos-typ"/>
</dbReference>
<dbReference type="GO" id="GO:0003723">
    <property type="term" value="F:RNA binding"/>
    <property type="evidence" value="ECO:0007669"/>
    <property type="project" value="UniProtKB-UniRule"/>
</dbReference>
<name>A0A9C6X6N8_FRAOC</name>
<dbReference type="PANTHER" id="PTHR12887">
    <property type="entry name" value="NANOS PROTEIN"/>
    <property type="match status" value="1"/>
</dbReference>
<dbReference type="GO" id="GO:0005737">
    <property type="term" value="C:cytoplasm"/>
    <property type="evidence" value="ECO:0007669"/>
    <property type="project" value="UniProtKB-SubCell"/>
</dbReference>
<keyword evidence="4 8" id="KW-0863">Zinc-finger</keyword>
<evidence type="ECO:0000256" key="4">
    <source>
        <dbReference type="ARBA" id="ARBA00022771"/>
    </source>
</evidence>
<dbReference type="AlphaFoldDB" id="A0A9C6X6N8"/>
<evidence type="ECO:0000256" key="8">
    <source>
        <dbReference type="PROSITE-ProRule" id="PRU00855"/>
    </source>
</evidence>
<comment type="subcellular location">
    <subcellularLocation>
        <location evidence="1">Cytoplasm</location>
    </subcellularLocation>
</comment>
<dbReference type="PROSITE" id="PS51522">
    <property type="entry name" value="ZF_NANOS"/>
    <property type="match status" value="1"/>
</dbReference>
<dbReference type="InterPro" id="IPR038129">
    <property type="entry name" value="Nanos_sf"/>
</dbReference>
<dbReference type="RefSeq" id="XP_052130129.1">
    <property type="nucleotide sequence ID" value="XM_052274169.1"/>
</dbReference>
<evidence type="ECO:0000256" key="2">
    <source>
        <dbReference type="ARBA" id="ARBA00022490"/>
    </source>
</evidence>
<dbReference type="OrthoDB" id="10010129at2759"/>
<sequence>MRTRGFVAGEWCRLCRNNGETFEVLSSHTLHADVVGTRLTTCPVLQQLMCDICGATGVLAQTRSHCPEGRAASVMLQLKKTERRSGRIV</sequence>
<evidence type="ECO:0000256" key="1">
    <source>
        <dbReference type="ARBA" id="ARBA00004496"/>
    </source>
</evidence>
<organism evidence="10 11">
    <name type="scientific">Frankliniella occidentalis</name>
    <name type="common">Western flower thrips</name>
    <name type="synonym">Euthrips occidentalis</name>
    <dbReference type="NCBI Taxonomy" id="133901"/>
    <lineage>
        <taxon>Eukaryota</taxon>
        <taxon>Metazoa</taxon>
        <taxon>Ecdysozoa</taxon>
        <taxon>Arthropoda</taxon>
        <taxon>Hexapoda</taxon>
        <taxon>Insecta</taxon>
        <taxon>Pterygota</taxon>
        <taxon>Neoptera</taxon>
        <taxon>Paraneoptera</taxon>
        <taxon>Thysanoptera</taxon>
        <taxon>Terebrantia</taxon>
        <taxon>Thripoidea</taxon>
        <taxon>Thripidae</taxon>
        <taxon>Frankliniella</taxon>
    </lineage>
</organism>
<dbReference type="GO" id="GO:0008270">
    <property type="term" value="F:zinc ion binding"/>
    <property type="evidence" value="ECO:0007669"/>
    <property type="project" value="UniProtKB-KW"/>
</dbReference>
<evidence type="ECO:0000259" key="9">
    <source>
        <dbReference type="PROSITE" id="PS51522"/>
    </source>
</evidence>
<evidence type="ECO:0000256" key="6">
    <source>
        <dbReference type="ARBA" id="ARBA00022845"/>
    </source>
</evidence>
<proteinExistence type="inferred from homology"/>
<dbReference type="Gene3D" id="4.10.60.30">
    <property type="entry name" value="Nanos, RNA-binding domain"/>
    <property type="match status" value="1"/>
</dbReference>
<evidence type="ECO:0000313" key="10">
    <source>
        <dbReference type="Proteomes" id="UP000504606"/>
    </source>
</evidence>
<gene>
    <name evidence="11" type="primary">LOC127751105</name>
</gene>